<evidence type="ECO:0000313" key="3">
    <source>
        <dbReference type="EMBL" id="TWT53590.1"/>
    </source>
</evidence>
<evidence type="ECO:0000256" key="1">
    <source>
        <dbReference type="SAM" id="Phobius"/>
    </source>
</evidence>
<protein>
    <recommendedName>
        <fullName evidence="2">DUF1570 domain-containing protein</fullName>
    </recommendedName>
</protein>
<evidence type="ECO:0000313" key="4">
    <source>
        <dbReference type="Proteomes" id="UP000316598"/>
    </source>
</evidence>
<dbReference type="EMBL" id="SJPI01000001">
    <property type="protein sequence ID" value="TWT53590.1"/>
    <property type="molecule type" value="Genomic_DNA"/>
</dbReference>
<dbReference type="InterPro" id="IPR011464">
    <property type="entry name" value="DUF1570"/>
</dbReference>
<keyword evidence="4" id="KW-1185">Reference proteome</keyword>
<dbReference type="RefSeq" id="WP_146513784.1">
    <property type="nucleotide sequence ID" value="NZ_SJPI01000001.1"/>
</dbReference>
<gene>
    <name evidence="3" type="ORF">Pla22_12190</name>
</gene>
<keyword evidence="1" id="KW-0472">Membrane</keyword>
<keyword evidence="1" id="KW-0812">Transmembrane</keyword>
<evidence type="ECO:0000259" key="2">
    <source>
        <dbReference type="Pfam" id="PF07607"/>
    </source>
</evidence>
<dbReference type="Proteomes" id="UP000316598">
    <property type="component" value="Unassembled WGS sequence"/>
</dbReference>
<feature type="domain" description="DUF1570" evidence="2">
    <location>
        <begin position="336"/>
        <end position="454"/>
    </location>
</feature>
<reference evidence="3 4" key="1">
    <citation type="submission" date="2019-02" db="EMBL/GenBank/DDBJ databases">
        <title>Deep-cultivation of Planctomycetes and their phenomic and genomic characterization uncovers novel biology.</title>
        <authorList>
            <person name="Wiegand S."/>
            <person name="Jogler M."/>
            <person name="Boedeker C."/>
            <person name="Pinto D."/>
            <person name="Vollmers J."/>
            <person name="Rivas-Marin E."/>
            <person name="Kohn T."/>
            <person name="Peeters S.H."/>
            <person name="Heuer A."/>
            <person name="Rast P."/>
            <person name="Oberbeckmann S."/>
            <person name="Bunk B."/>
            <person name="Jeske O."/>
            <person name="Meyerdierks A."/>
            <person name="Storesund J.E."/>
            <person name="Kallscheuer N."/>
            <person name="Luecker S."/>
            <person name="Lage O.M."/>
            <person name="Pohl T."/>
            <person name="Merkel B.J."/>
            <person name="Hornburger P."/>
            <person name="Mueller R.-W."/>
            <person name="Bruemmer F."/>
            <person name="Labrenz M."/>
            <person name="Spormann A.M."/>
            <person name="Op Den Camp H."/>
            <person name="Overmann J."/>
            <person name="Amann R."/>
            <person name="Jetten M.S.M."/>
            <person name="Mascher T."/>
            <person name="Medema M.H."/>
            <person name="Devos D.P."/>
            <person name="Kaster A.-K."/>
            <person name="Ovreas L."/>
            <person name="Rohde M."/>
            <person name="Galperin M.Y."/>
            <person name="Jogler C."/>
        </authorList>
    </citation>
    <scope>NUCLEOTIDE SEQUENCE [LARGE SCALE GENOMIC DNA]</scope>
    <source>
        <strain evidence="3 4">Pla22</strain>
    </source>
</reference>
<feature type="transmembrane region" description="Helical" evidence="1">
    <location>
        <begin position="18"/>
        <end position="35"/>
    </location>
</feature>
<dbReference type="AlphaFoldDB" id="A0A5C5WSX8"/>
<dbReference type="OrthoDB" id="291356at2"/>
<comment type="caution">
    <text evidence="3">The sequence shown here is derived from an EMBL/GenBank/DDBJ whole genome shotgun (WGS) entry which is preliminary data.</text>
</comment>
<keyword evidence="1" id="KW-1133">Transmembrane helix</keyword>
<dbReference type="Pfam" id="PF07607">
    <property type="entry name" value="DUF1570"/>
    <property type="match status" value="1"/>
</dbReference>
<name>A0A5C5WSX8_9BACT</name>
<accession>A0A5C5WSX8</accession>
<sequence>MVCSHSRLADTRLLGSKVAYLFSLCVVVIGLATTAKRAVADLLIYSPPGTDMTVQLMGNVDVNVGGTISYRHPRGTLHFSAQDCKIVRTTSTKKLYANERLEAKRGGTADAYLKLALWCVEHALIKQADEAIKEAWKVDPDNRRVKLMLALTRYRRGTVPSSPNIEEEIRAFVKNEDMKVARSRHFILLHDTPENDDPILKMPVSRYRLQLLEKVYDSFYMKYALEGYPLKVPREPMRVVLFNNHGDYLNFVRLLDPSLKMASGFYSPKENIAIYYQQRSDHAFAGLSETSKMLSQSRESLKRAQLRGEVSGAGEFIRFAKTLELIMDIIVEDEEIEVVTHEATHQLAANSDLLSRERFQVRWAHEGLASYFEAPKDATWSGIGAVNETRLGYYRILALDPERSSIEYVVTDRIFDEAGDHFSQLAAYGQAWALTHFLMEKHLDKLIEFYRKMAVDDFETTRDEVWQAKVLKTFKQCFGDLEKLDLEWRSYMQGLRTDAEKLAAQP</sequence>
<proteinExistence type="predicted"/>
<organism evidence="3 4">
    <name type="scientific">Rubripirellula amarantea</name>
    <dbReference type="NCBI Taxonomy" id="2527999"/>
    <lineage>
        <taxon>Bacteria</taxon>
        <taxon>Pseudomonadati</taxon>
        <taxon>Planctomycetota</taxon>
        <taxon>Planctomycetia</taxon>
        <taxon>Pirellulales</taxon>
        <taxon>Pirellulaceae</taxon>
        <taxon>Rubripirellula</taxon>
    </lineage>
</organism>